<dbReference type="eggNOG" id="COG1943">
    <property type="taxonomic scope" value="Bacteria"/>
</dbReference>
<dbReference type="NCBIfam" id="NF033573">
    <property type="entry name" value="transpos_IS200"/>
    <property type="match status" value="1"/>
</dbReference>
<dbReference type="GO" id="GO:0004803">
    <property type="term" value="F:transposase activity"/>
    <property type="evidence" value="ECO:0007669"/>
    <property type="project" value="InterPro"/>
</dbReference>
<dbReference type="STRING" id="236814.IX39_11530"/>
<dbReference type="GO" id="GO:0006313">
    <property type="term" value="P:DNA transposition"/>
    <property type="evidence" value="ECO:0007669"/>
    <property type="project" value="InterPro"/>
</dbReference>
<evidence type="ECO:0000313" key="3">
    <source>
        <dbReference type="Proteomes" id="UP000028713"/>
    </source>
</evidence>
<organism evidence="2 3">
    <name type="scientific">Chryseobacterium formosense</name>
    <dbReference type="NCBI Taxonomy" id="236814"/>
    <lineage>
        <taxon>Bacteria</taxon>
        <taxon>Pseudomonadati</taxon>
        <taxon>Bacteroidota</taxon>
        <taxon>Flavobacteriia</taxon>
        <taxon>Flavobacteriales</taxon>
        <taxon>Weeksellaceae</taxon>
        <taxon>Chryseobacterium group</taxon>
        <taxon>Chryseobacterium</taxon>
    </lineage>
</organism>
<dbReference type="Pfam" id="PF01797">
    <property type="entry name" value="Y1_Tnp"/>
    <property type="match status" value="1"/>
</dbReference>
<dbReference type="OrthoDB" id="9797997at2"/>
<accession>A0A085Z9U5</accession>
<evidence type="ECO:0000259" key="1">
    <source>
        <dbReference type="SMART" id="SM01321"/>
    </source>
</evidence>
<dbReference type="InterPro" id="IPR002686">
    <property type="entry name" value="Transposase_17"/>
</dbReference>
<dbReference type="SUPFAM" id="SSF143422">
    <property type="entry name" value="Transposase IS200-like"/>
    <property type="match status" value="1"/>
</dbReference>
<dbReference type="Proteomes" id="UP000028713">
    <property type="component" value="Unassembled WGS sequence"/>
</dbReference>
<protein>
    <submittedName>
        <fullName evidence="2">Transposase</fullName>
    </submittedName>
</protein>
<reference evidence="2 3" key="1">
    <citation type="submission" date="2014-07" db="EMBL/GenBank/DDBJ databases">
        <title>Genome of Chryseobacterium formosense LMG 24722.</title>
        <authorList>
            <person name="Pipes S.E."/>
            <person name="Stropko S.J."/>
            <person name="Newman J.D."/>
        </authorList>
    </citation>
    <scope>NUCLEOTIDE SEQUENCE [LARGE SCALE GENOMIC DNA]</scope>
    <source>
        <strain evidence="2 3">LMG 24722</strain>
    </source>
</reference>
<feature type="domain" description="Transposase IS200-like" evidence="1">
    <location>
        <begin position="5"/>
        <end position="119"/>
    </location>
</feature>
<comment type="caution">
    <text evidence="2">The sequence shown here is derived from an EMBL/GenBank/DDBJ whole genome shotgun (WGS) entry which is preliminary data.</text>
</comment>
<proteinExistence type="predicted"/>
<dbReference type="EMBL" id="JPRP01000001">
    <property type="protein sequence ID" value="KFF01209.1"/>
    <property type="molecule type" value="Genomic_DNA"/>
</dbReference>
<keyword evidence="3" id="KW-1185">Reference proteome</keyword>
<sequence length="154" mass="18109">MANTYTQIYIQIVFAVKGKQNLISKENREELHKFITGIVSNRNQKLFAVFAMPDHVHILMSMSPTISISDLVRDIKAGSSKFINEKGWTNAKFNWQEGYGAFSYSKSSVDSVVKYISNQEEHHKKKTFKEEYLDFMKKFEIEYDPKYVFEWIEN</sequence>
<evidence type="ECO:0000313" key="2">
    <source>
        <dbReference type="EMBL" id="KFF01209.1"/>
    </source>
</evidence>
<dbReference type="InterPro" id="IPR036515">
    <property type="entry name" value="Transposase_17_sf"/>
</dbReference>
<dbReference type="PANTHER" id="PTHR33360">
    <property type="entry name" value="TRANSPOSASE FOR INSERTION SEQUENCE ELEMENT IS200"/>
    <property type="match status" value="1"/>
</dbReference>
<dbReference type="Gene3D" id="3.30.70.1290">
    <property type="entry name" value="Transposase IS200-like"/>
    <property type="match status" value="1"/>
</dbReference>
<dbReference type="SMART" id="SM01321">
    <property type="entry name" value="Y1_Tnp"/>
    <property type="match status" value="1"/>
</dbReference>
<name>A0A085Z9U5_9FLAO</name>
<dbReference type="GO" id="GO:0003677">
    <property type="term" value="F:DNA binding"/>
    <property type="evidence" value="ECO:0007669"/>
    <property type="project" value="InterPro"/>
</dbReference>
<gene>
    <name evidence="2" type="ORF">IX39_11530</name>
</gene>
<dbReference type="PANTHER" id="PTHR33360:SF2">
    <property type="entry name" value="TRANSPOSASE FOR INSERTION SEQUENCE ELEMENT IS200"/>
    <property type="match status" value="1"/>
</dbReference>
<dbReference type="AlphaFoldDB" id="A0A085Z9U5"/>
<dbReference type="RefSeq" id="WP_034676406.1">
    <property type="nucleotide sequence ID" value="NZ_FPAP01000001.1"/>
</dbReference>